<accession>A0A4U1JDJ3</accession>
<dbReference type="RefSeq" id="WP_136930226.1">
    <property type="nucleotide sequence ID" value="NZ_SSMQ01000017.1"/>
</dbReference>
<protein>
    <submittedName>
        <fullName evidence="1">Uncharacterized protein</fullName>
    </submittedName>
</protein>
<proteinExistence type="predicted"/>
<dbReference type="AlphaFoldDB" id="A0A4U1JDJ3"/>
<name>A0A4U1JDJ3_9BACT</name>
<organism evidence="1 2">
    <name type="scientific">Polyangium fumosum</name>
    <dbReference type="NCBI Taxonomy" id="889272"/>
    <lineage>
        <taxon>Bacteria</taxon>
        <taxon>Pseudomonadati</taxon>
        <taxon>Myxococcota</taxon>
        <taxon>Polyangia</taxon>
        <taxon>Polyangiales</taxon>
        <taxon>Polyangiaceae</taxon>
        <taxon>Polyangium</taxon>
    </lineage>
</organism>
<gene>
    <name evidence="1" type="ORF">E8A74_17820</name>
</gene>
<dbReference type="EMBL" id="SSMQ01000017">
    <property type="protein sequence ID" value="TKD07311.1"/>
    <property type="molecule type" value="Genomic_DNA"/>
</dbReference>
<comment type="caution">
    <text evidence="1">The sequence shown here is derived from an EMBL/GenBank/DDBJ whole genome shotgun (WGS) entry which is preliminary data.</text>
</comment>
<sequence length="80" mass="8317">MQQNPGYGGGYAGAQAGGASFQVLTIDAGCGGTIEHSKIADLSNQMAAQGFVLDKVFMDVRSAFGPFCPKRCAVLVFKRG</sequence>
<reference evidence="1 2" key="1">
    <citation type="submission" date="2019-04" db="EMBL/GenBank/DDBJ databases">
        <authorList>
            <person name="Li Y."/>
            <person name="Wang J."/>
        </authorList>
    </citation>
    <scope>NUCLEOTIDE SEQUENCE [LARGE SCALE GENOMIC DNA]</scope>
    <source>
        <strain evidence="1 2">DSM 14668</strain>
    </source>
</reference>
<evidence type="ECO:0000313" key="2">
    <source>
        <dbReference type="Proteomes" id="UP000309215"/>
    </source>
</evidence>
<dbReference type="Proteomes" id="UP000309215">
    <property type="component" value="Unassembled WGS sequence"/>
</dbReference>
<keyword evidence="2" id="KW-1185">Reference proteome</keyword>
<evidence type="ECO:0000313" key="1">
    <source>
        <dbReference type="EMBL" id="TKD07311.1"/>
    </source>
</evidence>
<dbReference type="OrthoDB" id="9849076at2"/>